<evidence type="ECO:0000313" key="2">
    <source>
        <dbReference type="EMBL" id="SFO89680.1"/>
    </source>
</evidence>
<organism evidence="2 3">
    <name type="scientific">Amycolatopsis arida</name>
    <dbReference type="NCBI Taxonomy" id="587909"/>
    <lineage>
        <taxon>Bacteria</taxon>
        <taxon>Bacillati</taxon>
        <taxon>Actinomycetota</taxon>
        <taxon>Actinomycetes</taxon>
        <taxon>Pseudonocardiales</taxon>
        <taxon>Pseudonocardiaceae</taxon>
        <taxon>Amycolatopsis</taxon>
    </lineage>
</organism>
<evidence type="ECO:0000259" key="1">
    <source>
        <dbReference type="Pfam" id="PF05685"/>
    </source>
</evidence>
<dbReference type="GO" id="GO:0004519">
    <property type="term" value="F:endonuclease activity"/>
    <property type="evidence" value="ECO:0007669"/>
    <property type="project" value="UniProtKB-KW"/>
</dbReference>
<dbReference type="EMBL" id="FOWW01000001">
    <property type="protein sequence ID" value="SFO89680.1"/>
    <property type="molecule type" value="Genomic_DNA"/>
</dbReference>
<sequence length="194" mass="21519">MAFPGAYPDQRWLRLPAPPVALADFDAIEEDTRYRYEVEDGVLIVSPRPATLHQIALAKLIVQLDAQVPSGMTLAPEVEVLLAESPLRIRVPDLVVLRPSVDMSGPRQRAEDVLLVVEIVSPGSVRPDTRDKPDEYAEAGIPHYWLVDLNRPVSVTGYHLTGEFGYRESFEASGQVAVDSPFPVRLDLTRLPAR</sequence>
<keyword evidence="2" id="KW-0255">Endonuclease</keyword>
<dbReference type="CDD" id="cd06260">
    <property type="entry name" value="DUF820-like"/>
    <property type="match status" value="1"/>
</dbReference>
<keyword evidence="2" id="KW-0378">Hydrolase</keyword>
<dbReference type="InterPro" id="IPR012296">
    <property type="entry name" value="Nuclease_put_TT1808"/>
</dbReference>
<dbReference type="AlphaFoldDB" id="A0A1I5KX20"/>
<dbReference type="Pfam" id="PF05685">
    <property type="entry name" value="Uma2"/>
    <property type="match status" value="1"/>
</dbReference>
<dbReference type="InterPro" id="IPR011335">
    <property type="entry name" value="Restrct_endonuc-II-like"/>
</dbReference>
<name>A0A1I5KX20_9PSEU</name>
<protein>
    <submittedName>
        <fullName evidence="2">Endonuclease, Uma2 family (Restriction endonuclease fold)</fullName>
    </submittedName>
</protein>
<keyword evidence="3" id="KW-1185">Reference proteome</keyword>
<reference evidence="3" key="1">
    <citation type="submission" date="2016-10" db="EMBL/GenBank/DDBJ databases">
        <authorList>
            <person name="Varghese N."/>
            <person name="Submissions S."/>
        </authorList>
    </citation>
    <scope>NUCLEOTIDE SEQUENCE [LARGE SCALE GENOMIC DNA]</scope>
    <source>
        <strain evidence="3">CGMCC 4.5579</strain>
    </source>
</reference>
<dbReference type="Gene3D" id="3.90.1570.10">
    <property type="entry name" value="tt1808, chain A"/>
    <property type="match status" value="1"/>
</dbReference>
<dbReference type="PANTHER" id="PTHR35400">
    <property type="entry name" value="SLR1083 PROTEIN"/>
    <property type="match status" value="1"/>
</dbReference>
<dbReference type="SUPFAM" id="SSF52980">
    <property type="entry name" value="Restriction endonuclease-like"/>
    <property type="match status" value="1"/>
</dbReference>
<evidence type="ECO:0000313" key="3">
    <source>
        <dbReference type="Proteomes" id="UP000198727"/>
    </source>
</evidence>
<accession>A0A1I5KX20</accession>
<dbReference type="STRING" id="587909.SAMN05421810_101325"/>
<proteinExistence type="predicted"/>
<feature type="domain" description="Putative restriction endonuclease" evidence="1">
    <location>
        <begin position="23"/>
        <end position="183"/>
    </location>
</feature>
<gene>
    <name evidence="2" type="ORF">SAMN05421810_101325</name>
</gene>
<dbReference type="Proteomes" id="UP000198727">
    <property type="component" value="Unassembled WGS sequence"/>
</dbReference>
<keyword evidence="2" id="KW-0540">Nuclease</keyword>
<dbReference type="InterPro" id="IPR008538">
    <property type="entry name" value="Uma2"/>
</dbReference>
<dbReference type="RefSeq" id="WP_243859879.1">
    <property type="nucleotide sequence ID" value="NZ_FOWW01000001.1"/>
</dbReference>
<dbReference type="PANTHER" id="PTHR35400:SF3">
    <property type="entry name" value="SLL1072 PROTEIN"/>
    <property type="match status" value="1"/>
</dbReference>